<evidence type="ECO:0000313" key="1">
    <source>
        <dbReference type="EMBL" id="PWZ06073.1"/>
    </source>
</evidence>
<organism evidence="1 2">
    <name type="scientific">Zea mays</name>
    <name type="common">Maize</name>
    <dbReference type="NCBI Taxonomy" id="4577"/>
    <lineage>
        <taxon>Eukaryota</taxon>
        <taxon>Viridiplantae</taxon>
        <taxon>Streptophyta</taxon>
        <taxon>Embryophyta</taxon>
        <taxon>Tracheophyta</taxon>
        <taxon>Spermatophyta</taxon>
        <taxon>Magnoliopsida</taxon>
        <taxon>Liliopsida</taxon>
        <taxon>Poales</taxon>
        <taxon>Poaceae</taxon>
        <taxon>PACMAD clade</taxon>
        <taxon>Panicoideae</taxon>
        <taxon>Andropogonodae</taxon>
        <taxon>Andropogoneae</taxon>
        <taxon>Tripsacinae</taxon>
        <taxon>Zea</taxon>
    </lineage>
</organism>
<evidence type="ECO:0000313" key="2">
    <source>
        <dbReference type="Proteomes" id="UP000251960"/>
    </source>
</evidence>
<dbReference type="EMBL" id="NCVQ01000010">
    <property type="protein sequence ID" value="PWZ06073.1"/>
    <property type="molecule type" value="Genomic_DNA"/>
</dbReference>
<protein>
    <submittedName>
        <fullName evidence="1">Uncharacterized protein</fullName>
    </submittedName>
</protein>
<dbReference type="Proteomes" id="UP000251960">
    <property type="component" value="Chromosome 9"/>
</dbReference>
<gene>
    <name evidence="1" type="ORF">Zm00014a_006753</name>
</gene>
<sequence>MTYLWAVGTPSGILMSGTYFHLRLSPLVISLP</sequence>
<reference evidence="1 2" key="1">
    <citation type="journal article" date="2018" name="Nat. Genet.">
        <title>Extensive intraspecific gene order and gene structural variations between Mo17 and other maize genomes.</title>
        <authorList>
            <person name="Sun S."/>
            <person name="Zhou Y."/>
            <person name="Chen J."/>
            <person name="Shi J."/>
            <person name="Zhao H."/>
            <person name="Zhao H."/>
            <person name="Song W."/>
            <person name="Zhang M."/>
            <person name="Cui Y."/>
            <person name="Dong X."/>
            <person name="Liu H."/>
            <person name="Ma X."/>
            <person name="Jiao Y."/>
            <person name="Wang B."/>
            <person name="Wei X."/>
            <person name="Stein J.C."/>
            <person name="Glaubitz J.C."/>
            <person name="Lu F."/>
            <person name="Yu G."/>
            <person name="Liang C."/>
            <person name="Fengler K."/>
            <person name="Li B."/>
            <person name="Rafalski A."/>
            <person name="Schnable P.S."/>
            <person name="Ware D.H."/>
            <person name="Buckler E.S."/>
            <person name="Lai J."/>
        </authorList>
    </citation>
    <scope>NUCLEOTIDE SEQUENCE [LARGE SCALE GENOMIC DNA]</scope>
    <source>
        <strain evidence="2">cv. Missouri 17</strain>
        <tissue evidence="1">Seedling</tissue>
    </source>
</reference>
<proteinExistence type="predicted"/>
<accession>A0A3L6DDC4</accession>
<dbReference type="AlphaFoldDB" id="A0A3L6DDC4"/>
<comment type="caution">
    <text evidence="1">The sequence shown here is derived from an EMBL/GenBank/DDBJ whole genome shotgun (WGS) entry which is preliminary data.</text>
</comment>
<name>A0A3L6DDC4_MAIZE</name>